<keyword evidence="6" id="KW-0175">Coiled coil</keyword>
<dbReference type="RefSeq" id="WP_066788383.1">
    <property type="nucleotide sequence ID" value="NZ_CP014806.1"/>
</dbReference>
<dbReference type="PANTHER" id="PTHR10465:SF0">
    <property type="entry name" value="SARCALUMENIN"/>
    <property type="match status" value="1"/>
</dbReference>
<dbReference type="OrthoDB" id="5477114at2"/>
<dbReference type="SUPFAM" id="SSF52540">
    <property type="entry name" value="P-loop containing nucleoside triphosphate hydrolases"/>
    <property type="match status" value="2"/>
</dbReference>
<evidence type="ECO:0000256" key="2">
    <source>
        <dbReference type="ARBA" id="ARBA00022741"/>
    </source>
</evidence>
<evidence type="ECO:0000256" key="1">
    <source>
        <dbReference type="ARBA" id="ARBA00004370"/>
    </source>
</evidence>
<comment type="subcellular location">
    <subcellularLocation>
        <location evidence="1">Membrane</location>
    </subcellularLocation>
</comment>
<organism evidence="8 9">
    <name type="scientific">Rummeliibacillus stabekisii</name>
    <dbReference type="NCBI Taxonomy" id="241244"/>
    <lineage>
        <taxon>Bacteria</taxon>
        <taxon>Bacillati</taxon>
        <taxon>Bacillota</taxon>
        <taxon>Bacilli</taxon>
        <taxon>Bacillales</taxon>
        <taxon>Caryophanaceae</taxon>
        <taxon>Rummeliibacillus</taxon>
    </lineage>
</organism>
<evidence type="ECO:0000313" key="9">
    <source>
        <dbReference type="Proteomes" id="UP000076021"/>
    </source>
</evidence>
<dbReference type="CDD" id="cd09912">
    <property type="entry name" value="DLP_2"/>
    <property type="match status" value="2"/>
</dbReference>
<accession>A0A143HCM3</accession>
<evidence type="ECO:0000256" key="5">
    <source>
        <dbReference type="ARBA" id="ARBA00023136"/>
    </source>
</evidence>
<dbReference type="InterPro" id="IPR045063">
    <property type="entry name" value="Dynamin_N"/>
</dbReference>
<gene>
    <name evidence="8" type="ORF">ATY39_08235</name>
</gene>
<evidence type="ECO:0000256" key="6">
    <source>
        <dbReference type="SAM" id="Coils"/>
    </source>
</evidence>
<dbReference type="PANTHER" id="PTHR10465">
    <property type="entry name" value="TRANSMEMBRANE GTPASE FZO1"/>
    <property type="match status" value="1"/>
</dbReference>
<keyword evidence="5" id="KW-0472">Membrane</keyword>
<proteinExistence type="predicted"/>
<protein>
    <submittedName>
        <fullName evidence="8">GTPase</fullName>
    </submittedName>
</protein>
<dbReference type="InterPro" id="IPR027094">
    <property type="entry name" value="Mitofusin_fam"/>
</dbReference>
<dbReference type="Pfam" id="PF00350">
    <property type="entry name" value="Dynamin_N"/>
    <property type="match status" value="2"/>
</dbReference>
<sequence length="1205" mass="138837">MSHFEEQLHLLLKQTAMQYLIYQHNEDQERLQKTKLFAEKLINKEYMIAFAGHFSAGKSTMINALTGDDLLPSSPIPTSANVVKVHKSDENYAIAYLVDQNPIKFDDGYDIKTVKEFAKNGALVSQIEIGHEDSVLPKGITVMDTPGVDSTDDAHRLSTETTLHLADIVFYVMDYNHVQSELNFQFTKNLMKHNPNVYLIVNQIDKHKESELTFQEFSDSVYQSFSNWGVEPKGIYFTSLRDFNLPYNDYNKVKEIVMNSMEGWQDHLIAGGKAALEQLQIEHAQYLETNKKQLLENNETILSQEEWENNEEITADFEVVLQQLKLYSASNWQKNFDHSRDELLENAAIMPFELREKLKYYLESVQPDFKVGMLFSGKKTQAEKDQRKESLYSLYKEIAFSQISGHMRSLMKSSLKLVNALTDDFSHEIDDFDMQPPFSVIEEQVKLDSGITGDALLNFANRVASATKRWYKQYTDQWKFEKSAYIEELSFTTVEPLKKKCAVLKNKVEVIDGAKAIEEQEKYFAIQKTVSIQTMNPDADQCVSEWEQEHEKAMGNIRPFDPSMLVKKEEQNQEEELEDKISSPSIHSTTALQNAVRTASAIEPIQGFSEVANYLKNKVNRLKQKDFTIALFGAFSAGKSSFSNALMGQKVLPVSPNPTTAAINKIRPISEGHPHETADVHLKTIGQLENDIIASYEAIGITIHSLNEAYDRAEEALAKPLDDERLHVHKSFVRAFKEGYPTFKEKLGETIRTNREEFEKFVAQESRSCFVDSIDFYYDCELTRLGVTLVDTPGADSINARHTGVAFEYIRNADAILFITYYNHAFAKADREFLIQLGRVKDAFELDKMFFIVNAIDLAKDAEEAEDVKDYVKQELQRFGIRHPRLFGVSSLLALQEKLESQDLHSGLPVFEENFHHFLSEELTALAVQALAEETEKAQERLRILIQQTEDNMKRKDERLAELAKLEQYIHTRYMHSTAQTITKDTKQELDELLYFVLQRVYYRYPDFFKEGYNPTTFASKSSSVALAIALKEVLASLGFDFEQEMRVTNFRIAKFIMKKIHERDQDDMKQLKDINASFSFMPFEAEEPNILEFVGPFSDSKPYESVNKYFKNNKSFFEKGDNLKLREALEELTKPDAKKYLDEQSARMKKWLEDIIGKLAEELRLHISRQAINQIDIEKTLLHEGTKLEEWKHIYNTLMNGVEK</sequence>
<dbReference type="Gene3D" id="3.40.50.300">
    <property type="entry name" value="P-loop containing nucleotide triphosphate hydrolases"/>
    <property type="match status" value="2"/>
</dbReference>
<keyword evidence="3" id="KW-0378">Hydrolase</keyword>
<evidence type="ECO:0000256" key="3">
    <source>
        <dbReference type="ARBA" id="ARBA00022801"/>
    </source>
</evidence>
<keyword evidence="9" id="KW-1185">Reference proteome</keyword>
<dbReference type="GO" id="GO:0005525">
    <property type="term" value="F:GTP binding"/>
    <property type="evidence" value="ECO:0007669"/>
    <property type="project" value="UniProtKB-KW"/>
</dbReference>
<keyword evidence="2" id="KW-0547">Nucleotide-binding</keyword>
<dbReference type="EMBL" id="CP014806">
    <property type="protein sequence ID" value="AMW99442.1"/>
    <property type="molecule type" value="Genomic_DNA"/>
</dbReference>
<keyword evidence="4" id="KW-0342">GTP-binding</keyword>
<evidence type="ECO:0000256" key="4">
    <source>
        <dbReference type="ARBA" id="ARBA00023134"/>
    </source>
</evidence>
<dbReference type="GO" id="GO:0016020">
    <property type="term" value="C:membrane"/>
    <property type="evidence" value="ECO:0007669"/>
    <property type="project" value="UniProtKB-SubCell"/>
</dbReference>
<name>A0A143HCM3_9BACL</name>
<reference evidence="8 9" key="1">
    <citation type="journal article" date="2016" name="Genome Announc.">
        <title>Whole-Genome Sequence of Rummeliibacillus stabekisii Strain PP9 Isolated from Antarctic Soil.</title>
        <authorList>
            <person name="da Mota F.F."/>
            <person name="Vollu R.E."/>
            <person name="Jurelevicius D."/>
            <person name="Seldin L."/>
        </authorList>
    </citation>
    <scope>NUCLEOTIDE SEQUENCE [LARGE SCALE GENOMIC DNA]</scope>
    <source>
        <strain evidence="8 9">PP9</strain>
    </source>
</reference>
<dbReference type="GO" id="GO:0003924">
    <property type="term" value="F:GTPase activity"/>
    <property type="evidence" value="ECO:0007669"/>
    <property type="project" value="InterPro"/>
</dbReference>
<evidence type="ECO:0000259" key="7">
    <source>
        <dbReference type="Pfam" id="PF00350"/>
    </source>
</evidence>
<dbReference type="STRING" id="241244.ATY39_08235"/>
<feature type="domain" description="Dynamin N-terminal" evidence="7">
    <location>
        <begin position="629"/>
        <end position="854"/>
    </location>
</feature>
<feature type="coiled-coil region" evidence="6">
    <location>
        <begin position="928"/>
        <end position="966"/>
    </location>
</feature>
<dbReference type="InterPro" id="IPR027417">
    <property type="entry name" value="P-loop_NTPase"/>
</dbReference>
<dbReference type="AlphaFoldDB" id="A0A143HCM3"/>
<dbReference type="Proteomes" id="UP000076021">
    <property type="component" value="Chromosome"/>
</dbReference>
<reference evidence="9" key="2">
    <citation type="submission" date="2016-03" db="EMBL/GenBank/DDBJ databases">
        <authorList>
            <person name="Ploux O."/>
        </authorList>
    </citation>
    <scope>NUCLEOTIDE SEQUENCE [LARGE SCALE GENOMIC DNA]</scope>
    <source>
        <strain evidence="9">PP9</strain>
    </source>
</reference>
<dbReference type="KEGG" id="rst:ATY39_08235"/>
<feature type="domain" description="Dynamin N-terminal" evidence="7">
    <location>
        <begin position="48"/>
        <end position="204"/>
    </location>
</feature>
<evidence type="ECO:0000313" key="8">
    <source>
        <dbReference type="EMBL" id="AMW99442.1"/>
    </source>
</evidence>